<dbReference type="GO" id="GO:0016491">
    <property type="term" value="F:oxidoreductase activity"/>
    <property type="evidence" value="ECO:0007669"/>
    <property type="project" value="UniProtKB-KW"/>
</dbReference>
<comment type="similarity">
    <text evidence="1">Belongs to the D-isomer specific 2-hydroxyacid dehydrogenase family.</text>
</comment>
<name>X1RDI5_9ZZZZ</name>
<dbReference type="InterPro" id="IPR050857">
    <property type="entry name" value="D-2-hydroxyacid_DH"/>
</dbReference>
<dbReference type="InterPro" id="IPR006140">
    <property type="entry name" value="D-isomer_DH_NAD-bd"/>
</dbReference>
<dbReference type="PROSITE" id="PS00671">
    <property type="entry name" value="D_2_HYDROXYACID_DH_3"/>
    <property type="match status" value="1"/>
</dbReference>
<dbReference type="SUPFAM" id="SSF143548">
    <property type="entry name" value="Serine metabolism enzymes domain"/>
    <property type="match status" value="1"/>
</dbReference>
<dbReference type="SUPFAM" id="SSF51735">
    <property type="entry name" value="NAD(P)-binding Rossmann-fold domains"/>
    <property type="match status" value="1"/>
</dbReference>
<dbReference type="EMBL" id="BARV01036410">
    <property type="protein sequence ID" value="GAI53654.1"/>
    <property type="molecule type" value="Genomic_DNA"/>
</dbReference>
<feature type="domain" description="D-3-phosphoglycerate dehydrogenase ASB" evidence="5">
    <location>
        <begin position="168"/>
        <end position="229"/>
    </location>
</feature>
<protein>
    <submittedName>
        <fullName evidence="6">Uncharacterized protein</fullName>
    </submittedName>
</protein>
<dbReference type="AlphaFoldDB" id="X1RDI5"/>
<keyword evidence="2" id="KW-0560">Oxidoreductase</keyword>
<dbReference type="InterPro" id="IPR029009">
    <property type="entry name" value="ASB_dom_sf"/>
</dbReference>
<evidence type="ECO:0000256" key="3">
    <source>
        <dbReference type="ARBA" id="ARBA00023027"/>
    </source>
</evidence>
<dbReference type="GO" id="GO:0051287">
    <property type="term" value="F:NAD binding"/>
    <property type="evidence" value="ECO:0007669"/>
    <property type="project" value="InterPro"/>
</dbReference>
<feature type="domain" description="D-isomer specific 2-hydroxyacid dehydrogenase NAD-binding" evidence="4">
    <location>
        <begin position="2"/>
        <end position="124"/>
    </location>
</feature>
<dbReference type="Pfam" id="PF19304">
    <property type="entry name" value="PGDH_inter"/>
    <property type="match status" value="1"/>
</dbReference>
<accession>X1RDI5</accession>
<gene>
    <name evidence="6" type="ORF">S06H3_56584</name>
</gene>
<dbReference type="Gene3D" id="3.40.50.720">
    <property type="entry name" value="NAD(P)-binding Rossmann-like Domain"/>
    <property type="match status" value="2"/>
</dbReference>
<dbReference type="Pfam" id="PF02826">
    <property type="entry name" value="2-Hacid_dh_C"/>
    <property type="match status" value="1"/>
</dbReference>
<dbReference type="InterPro" id="IPR029753">
    <property type="entry name" value="D-isomer_DH_CS"/>
</dbReference>
<comment type="caution">
    <text evidence="6">The sequence shown here is derived from an EMBL/GenBank/DDBJ whole genome shotgun (WGS) entry which is preliminary data.</text>
</comment>
<feature type="non-terminal residue" evidence="6">
    <location>
        <position position="1"/>
    </location>
</feature>
<keyword evidence="3" id="KW-0520">NAD</keyword>
<evidence type="ECO:0000259" key="4">
    <source>
        <dbReference type="Pfam" id="PF02826"/>
    </source>
</evidence>
<dbReference type="PANTHER" id="PTHR42789">
    <property type="entry name" value="D-ISOMER SPECIFIC 2-HYDROXYACID DEHYDROGENASE FAMILY PROTEIN (AFU_ORTHOLOGUE AFUA_6G10090)"/>
    <property type="match status" value="1"/>
</dbReference>
<evidence type="ECO:0000259" key="5">
    <source>
        <dbReference type="Pfam" id="PF19304"/>
    </source>
</evidence>
<dbReference type="InterPro" id="IPR045626">
    <property type="entry name" value="PGDH_ASB_dom"/>
</dbReference>
<feature type="non-terminal residue" evidence="6">
    <location>
        <position position="229"/>
    </location>
</feature>
<evidence type="ECO:0000256" key="1">
    <source>
        <dbReference type="ARBA" id="ARBA00005854"/>
    </source>
</evidence>
<proteinExistence type="inferred from homology"/>
<organism evidence="6">
    <name type="scientific">marine sediment metagenome</name>
    <dbReference type="NCBI Taxonomy" id="412755"/>
    <lineage>
        <taxon>unclassified sequences</taxon>
        <taxon>metagenomes</taxon>
        <taxon>ecological metagenomes</taxon>
    </lineage>
</organism>
<dbReference type="Gene3D" id="3.30.1330.90">
    <property type="entry name" value="D-3-phosphoglycerate dehydrogenase, domain 3"/>
    <property type="match status" value="1"/>
</dbReference>
<reference evidence="6" key="1">
    <citation type="journal article" date="2014" name="Front. Microbiol.">
        <title>High frequency of phylogenetically diverse reductive dehalogenase-homologous genes in deep subseafloor sedimentary metagenomes.</title>
        <authorList>
            <person name="Kawai M."/>
            <person name="Futagami T."/>
            <person name="Toyoda A."/>
            <person name="Takaki Y."/>
            <person name="Nishi S."/>
            <person name="Hori S."/>
            <person name="Arai W."/>
            <person name="Tsubouchi T."/>
            <person name="Morono Y."/>
            <person name="Uchiyama I."/>
            <person name="Ito T."/>
            <person name="Fujiyama A."/>
            <person name="Inagaki F."/>
            <person name="Takami H."/>
        </authorList>
    </citation>
    <scope>NUCLEOTIDE SEQUENCE</scope>
    <source>
        <strain evidence="6">Expedition CK06-06</strain>
    </source>
</reference>
<dbReference type="InterPro" id="IPR036291">
    <property type="entry name" value="NAD(P)-bd_dom_sf"/>
</dbReference>
<evidence type="ECO:0000256" key="2">
    <source>
        <dbReference type="ARBA" id="ARBA00023002"/>
    </source>
</evidence>
<sequence>ERAMHFGMKVLAFDPYLSLDKVKTLKIEAVSLKGLLKRSDYITVHTPLTDETKHLISDKEIDLMKKGARIINCARGGIINERDLIKGLKSGKIAGCALDVFEKEPPHGNPLLKMDNVVATPHLGAATEEAQVNVAVDIAHQMCDGLLGRGMCNAVNAPSVAPEIAEIVQPYVILAEKIGSLQSQLSSGHITRLKIEYRGDIGNYDTTPITAACVKGMLQPFMGETVNYI</sequence>
<dbReference type="PANTHER" id="PTHR42789:SF1">
    <property type="entry name" value="D-ISOMER SPECIFIC 2-HYDROXYACID DEHYDROGENASE FAMILY PROTEIN (AFU_ORTHOLOGUE AFUA_6G10090)"/>
    <property type="match status" value="1"/>
</dbReference>
<evidence type="ECO:0000313" key="6">
    <source>
        <dbReference type="EMBL" id="GAI53654.1"/>
    </source>
</evidence>